<evidence type="ECO:0000259" key="4">
    <source>
        <dbReference type="PROSITE" id="PS51987"/>
    </source>
</evidence>
<gene>
    <name evidence="5" type="ORF">NBRC116591_06480</name>
</gene>
<dbReference type="Gene3D" id="3.10.20.70">
    <property type="entry name" value="Glutamine synthetase, N-terminal domain"/>
    <property type="match status" value="1"/>
</dbReference>
<dbReference type="Gene3D" id="3.30.590.10">
    <property type="entry name" value="Glutamine synthetase/guanido kinase, catalytic domain"/>
    <property type="match status" value="1"/>
</dbReference>
<dbReference type="SUPFAM" id="SSF54368">
    <property type="entry name" value="Glutamine synthetase, N-terminal domain"/>
    <property type="match status" value="1"/>
</dbReference>
<name>A0ABQ0A5P4_9GAMM</name>
<dbReference type="Pfam" id="PF00120">
    <property type="entry name" value="Gln-synt_C"/>
    <property type="match status" value="1"/>
</dbReference>
<accession>A0ABQ0A5P4</accession>
<organism evidence="5 6">
    <name type="scientific">Sessilibacter corallicola</name>
    <dbReference type="NCBI Taxonomy" id="2904075"/>
    <lineage>
        <taxon>Bacteria</taxon>
        <taxon>Pseudomonadati</taxon>
        <taxon>Pseudomonadota</taxon>
        <taxon>Gammaproteobacteria</taxon>
        <taxon>Cellvibrionales</taxon>
        <taxon>Cellvibrionaceae</taxon>
        <taxon>Sessilibacter</taxon>
    </lineage>
</organism>
<protein>
    <submittedName>
        <fullName evidence="5">Glutamine synthetase family protein</fullName>
    </submittedName>
</protein>
<reference evidence="5 6" key="1">
    <citation type="submission" date="2024-04" db="EMBL/GenBank/DDBJ databases">
        <title>Draft genome sequence of Sessilibacter corallicola NBRC 116591.</title>
        <authorList>
            <person name="Miyakawa T."/>
            <person name="Kusuya Y."/>
            <person name="Miura T."/>
        </authorList>
    </citation>
    <scope>NUCLEOTIDE SEQUENCE [LARGE SCALE GENOMIC DNA]</scope>
    <source>
        <strain evidence="5 6">KU-00831-HH</strain>
    </source>
</reference>
<keyword evidence="1" id="KW-0436">Ligase</keyword>
<dbReference type="PANTHER" id="PTHR43785:SF12">
    <property type="entry name" value="TYPE-1 GLUTAMINE SYNTHETASE 2"/>
    <property type="match status" value="1"/>
</dbReference>
<evidence type="ECO:0000313" key="6">
    <source>
        <dbReference type="Proteomes" id="UP001465153"/>
    </source>
</evidence>
<dbReference type="InterPro" id="IPR014746">
    <property type="entry name" value="Gln_synth/guanido_kin_cat_dom"/>
</dbReference>
<comment type="caution">
    <text evidence="5">The sequence shown here is derived from an EMBL/GenBank/DDBJ whole genome shotgun (WGS) entry which is preliminary data.</text>
</comment>
<dbReference type="InterPro" id="IPR036651">
    <property type="entry name" value="Gln_synt_N_sf"/>
</dbReference>
<keyword evidence="6" id="KW-1185">Reference proteome</keyword>
<dbReference type="InterPro" id="IPR008146">
    <property type="entry name" value="Gln_synth_cat_dom"/>
</dbReference>
<dbReference type="PROSITE" id="PS51987">
    <property type="entry name" value="GS_CATALYTIC"/>
    <property type="match status" value="1"/>
</dbReference>
<evidence type="ECO:0000256" key="3">
    <source>
        <dbReference type="RuleBase" id="RU000384"/>
    </source>
</evidence>
<evidence type="ECO:0000313" key="5">
    <source>
        <dbReference type="EMBL" id="GAA6166838.1"/>
    </source>
</evidence>
<feature type="domain" description="GS catalytic" evidence="4">
    <location>
        <begin position="113"/>
        <end position="443"/>
    </location>
</feature>
<dbReference type="SMART" id="SM01230">
    <property type="entry name" value="Gln-synt_C"/>
    <property type="match status" value="1"/>
</dbReference>
<dbReference type="RefSeq" id="WP_353301669.1">
    <property type="nucleotide sequence ID" value="NZ_BAABWN010000002.1"/>
</dbReference>
<dbReference type="PANTHER" id="PTHR43785">
    <property type="entry name" value="GAMMA-GLUTAMYLPUTRESCINE SYNTHETASE"/>
    <property type="match status" value="1"/>
</dbReference>
<sequence length="443" mass="49630">MTANKLYDDFLKHYDSLDLLLPDCNGVIRGKRIPASAAEKVFSDGVLFPASVFAVDIRGEPCEKTHLGFETGDADFCCPIIPDSLVPVPWAKNRAQVLLSMRDDKDEAFNCNPREILNSVNQRLNNDGYFPKIAVELEFFLFSQDFVQQPKPPINPVTKNPETSSQVYYMDDLDAYQDLIDAIGTACEAQNIDAEAAVSECAPGQFEINLKYSGNILKACDDAILLKRVIKQVARQNGFIASFMAKPYANHSGCGSHVHVSCYDESGNNVFAKSDQHLQSAIAGMQQTMAESMLIFAPHANSYRRFQPDSYVAMNNSWGFNNRTVALRVPVSSEHNLRIEHRIAGADANPYLVVAAILSGMHYGLENSLECDAPIEGNAYEKTQATNPTHWQDALNHFKNSQFIENYFNKDFLSVFTALKQEEMNQFNLAITPLEYEWYLQTI</sequence>
<dbReference type="SUPFAM" id="SSF55931">
    <property type="entry name" value="Glutamine synthetase/guanido kinase"/>
    <property type="match status" value="1"/>
</dbReference>
<evidence type="ECO:0000256" key="2">
    <source>
        <dbReference type="PROSITE-ProRule" id="PRU01331"/>
    </source>
</evidence>
<dbReference type="EMBL" id="BAABWN010000002">
    <property type="protein sequence ID" value="GAA6166838.1"/>
    <property type="molecule type" value="Genomic_DNA"/>
</dbReference>
<evidence type="ECO:0000256" key="1">
    <source>
        <dbReference type="ARBA" id="ARBA00022598"/>
    </source>
</evidence>
<comment type="similarity">
    <text evidence="2 3">Belongs to the glutamine synthetase family.</text>
</comment>
<proteinExistence type="inferred from homology"/>
<dbReference type="Proteomes" id="UP001465153">
    <property type="component" value="Unassembled WGS sequence"/>
</dbReference>